<organism evidence="1 2">
    <name type="scientific">Trypanosoma cruzi marinkellei</name>
    <dbReference type="NCBI Taxonomy" id="85056"/>
    <lineage>
        <taxon>Eukaryota</taxon>
        <taxon>Discoba</taxon>
        <taxon>Euglenozoa</taxon>
        <taxon>Kinetoplastea</taxon>
        <taxon>Metakinetoplastina</taxon>
        <taxon>Trypanosomatida</taxon>
        <taxon>Trypanosomatidae</taxon>
        <taxon>Trypanosoma</taxon>
        <taxon>Schizotrypanum</taxon>
    </lineage>
</organism>
<feature type="non-terminal residue" evidence="1">
    <location>
        <position position="217"/>
    </location>
</feature>
<gene>
    <name evidence="1" type="ORF">MOQ_004011</name>
</gene>
<reference evidence="1 2" key="1">
    <citation type="journal article" date="2012" name="BMC Genomics">
        <title>Comparative genomic analysis of human infective Trypanosoma cruzi lineages with the bat-restricted subspecies T. cruzi marinkellei.</title>
        <authorList>
            <person name="Franzen O."/>
            <person name="Talavera-Lopez C."/>
            <person name="Ochaya S."/>
            <person name="Butler C.E."/>
            <person name="Messenger L.A."/>
            <person name="Lewis M.D."/>
            <person name="Llewellyn M.S."/>
            <person name="Marinkelle C.J."/>
            <person name="Tyler K.M."/>
            <person name="Miles M.A."/>
            <person name="Andersson B."/>
        </authorList>
    </citation>
    <scope>NUCLEOTIDE SEQUENCE [LARGE SCALE GENOMIC DNA]</scope>
    <source>
        <strain evidence="1 2">B7</strain>
    </source>
</reference>
<evidence type="ECO:0000313" key="1">
    <source>
        <dbReference type="EMBL" id="EKF32144.1"/>
    </source>
</evidence>
<protein>
    <submittedName>
        <fullName evidence="1">Uncharacterized protein</fullName>
    </submittedName>
</protein>
<accession>K2N2I7</accession>
<dbReference type="AlphaFoldDB" id="K2N2I7"/>
<proteinExistence type="predicted"/>
<dbReference type="OrthoDB" id="10522506at2759"/>
<name>K2N2I7_TRYCR</name>
<evidence type="ECO:0000313" key="2">
    <source>
        <dbReference type="Proteomes" id="UP000007350"/>
    </source>
</evidence>
<sequence length="217" mass="25066">MVQRHQATKQTQTCALLHQRRHRVEAPINDDPRRAAAAVGVPLEIRFVATELGRPLKEGATKTMAAAASVLVAHAGHTVVHGVKGRHEKRRRNVQNGLSFRRRQWRQQLGERILHIWVEHQRLMGGEFQHHVLETHRPRRHPSPRDLLRVAIRGASQRKDVCIPVRVLCHPILKHAAHSRILHGKVLQRRATHNWLPRRHEVLGQRQIVLHETMNTQ</sequence>
<dbReference type="Proteomes" id="UP000007350">
    <property type="component" value="Unassembled WGS sequence"/>
</dbReference>
<keyword evidence="2" id="KW-1185">Reference proteome</keyword>
<dbReference type="EMBL" id="AHKC01010352">
    <property type="protein sequence ID" value="EKF32144.1"/>
    <property type="molecule type" value="Genomic_DNA"/>
</dbReference>
<comment type="caution">
    <text evidence="1">The sequence shown here is derived from an EMBL/GenBank/DDBJ whole genome shotgun (WGS) entry which is preliminary data.</text>
</comment>